<evidence type="ECO:0000313" key="4">
    <source>
        <dbReference type="EMBL" id="NSJ51624.1"/>
    </source>
</evidence>
<dbReference type="Proteomes" id="UP001299608">
    <property type="component" value="Unassembled WGS sequence"/>
</dbReference>
<evidence type="ECO:0000256" key="2">
    <source>
        <dbReference type="SAM" id="SignalP"/>
    </source>
</evidence>
<dbReference type="EMBL" id="JAKNGE010000002">
    <property type="protein sequence ID" value="MCG4744272.1"/>
    <property type="molecule type" value="Genomic_DNA"/>
</dbReference>
<proteinExistence type="predicted"/>
<dbReference type="EMBL" id="JAAITT010000044">
    <property type="protein sequence ID" value="NSJ51624.1"/>
    <property type="molecule type" value="Genomic_DNA"/>
</dbReference>
<comment type="caution">
    <text evidence="3">The sequence shown here is derived from an EMBL/GenBank/DDBJ whole genome shotgun (WGS) entry which is preliminary data.</text>
</comment>
<evidence type="ECO:0000313" key="6">
    <source>
        <dbReference type="Proteomes" id="UP001299608"/>
    </source>
</evidence>
<protein>
    <submittedName>
        <fullName evidence="3">Uncharacterized protein</fullName>
    </submittedName>
</protein>
<organism evidence="3 6">
    <name type="scientific">Enterocloster aldenensis</name>
    <dbReference type="NCBI Taxonomy" id="358742"/>
    <lineage>
        <taxon>Bacteria</taxon>
        <taxon>Bacillati</taxon>
        <taxon>Bacillota</taxon>
        <taxon>Clostridia</taxon>
        <taxon>Lachnospirales</taxon>
        <taxon>Lachnospiraceae</taxon>
        <taxon>Enterocloster</taxon>
    </lineage>
</organism>
<name>A0AAW5BQH1_9FIRM</name>
<dbReference type="AlphaFoldDB" id="A0AAW5BQH1"/>
<reference evidence="3" key="3">
    <citation type="submission" date="2022-01" db="EMBL/GenBank/DDBJ databases">
        <title>Collection of gut derived symbiotic bacterial strains cultured from healthy donors.</title>
        <authorList>
            <person name="Lin H."/>
            <person name="Kohout C."/>
            <person name="Waligurski E."/>
            <person name="Pamer E.G."/>
        </authorList>
    </citation>
    <scope>NUCLEOTIDE SEQUENCE</scope>
    <source>
        <strain evidence="3">DFI.6.55</strain>
    </source>
</reference>
<evidence type="ECO:0000313" key="5">
    <source>
        <dbReference type="Proteomes" id="UP000669239"/>
    </source>
</evidence>
<feature type="chain" id="PRO_5044003202" evidence="2">
    <location>
        <begin position="24"/>
        <end position="422"/>
    </location>
</feature>
<sequence length="422" mass="45483">MKNSVRKCTAALCLMTLCAALTACGPGGKAKETEESGTGRTEEGSEIWIDGKPGNGEEDSKGQIGTNDSSPQNGTGNSEVQGSGADGVPGQDSGARAGLIKDQTFQVSLIPLGDVTFASYGPDPAKNPLGDVVFRLEKDGQVIDTLEGVYGDNIRSNEIFNQVEAVSFPDYNSDGYSDIISICSYSPASGPEAGTGYSEARIYRGSADGSFVLEKDLSDAANSAVAEKTVKSILGFLGVGRGNTVSKGPEWKQAYIDYIMQLDGEQWQGYNLIYIDNDDIPELVKIGNSEAVGCSIASYAEGKVQESQLSRLGFSYIERENLLCNSDGNMDHYYDVVYRLENGRLVQAAAGYYGAEDNSAVRYDENQEPVYQYQWNGAVMTREEYNKALNAVYDTSRAKGGYTWNQWLSREEVIQAISAAGV</sequence>
<reference evidence="4" key="2">
    <citation type="submission" date="2020-02" db="EMBL/GenBank/DDBJ databases">
        <authorList>
            <person name="Littmann E."/>
            <person name="Sorbara M."/>
        </authorList>
    </citation>
    <scope>NUCLEOTIDE SEQUENCE</scope>
    <source>
        <strain evidence="4">MSK.1.17</strain>
    </source>
</reference>
<reference evidence="4 5" key="1">
    <citation type="journal article" date="2020" name="Cell Host Microbe">
        <title>Functional and Genomic Variation between Human-Derived Isolates of Lachnospiraceae Reveals Inter- and Intra-Species Diversity.</title>
        <authorList>
            <person name="Sorbara M.T."/>
            <person name="Littmann E.R."/>
            <person name="Fontana E."/>
            <person name="Moody T.U."/>
            <person name="Kohout C.E."/>
            <person name="Gjonbalaj M."/>
            <person name="Eaton V."/>
            <person name="Seok R."/>
            <person name="Leiner I.M."/>
            <person name="Pamer E.G."/>
        </authorList>
    </citation>
    <scope>NUCLEOTIDE SEQUENCE [LARGE SCALE GENOMIC DNA]</scope>
    <source>
        <strain evidence="4 5">MSK.1.17</strain>
    </source>
</reference>
<feature type="compositionally biased region" description="Polar residues" evidence="1">
    <location>
        <begin position="63"/>
        <end position="81"/>
    </location>
</feature>
<keyword evidence="2" id="KW-0732">Signal</keyword>
<dbReference type="Proteomes" id="UP000669239">
    <property type="component" value="Unassembled WGS sequence"/>
</dbReference>
<evidence type="ECO:0000313" key="3">
    <source>
        <dbReference type="EMBL" id="MCG4744272.1"/>
    </source>
</evidence>
<gene>
    <name evidence="4" type="ORF">G5B36_23380</name>
    <name evidence="3" type="ORF">L0N08_02485</name>
</gene>
<dbReference type="RefSeq" id="WP_165642930.1">
    <property type="nucleotide sequence ID" value="NZ_CAXTHN010000005.1"/>
</dbReference>
<accession>A0AAW5BQH1</accession>
<keyword evidence="5" id="KW-1185">Reference proteome</keyword>
<feature type="region of interest" description="Disordered" evidence="1">
    <location>
        <begin position="26"/>
        <end position="95"/>
    </location>
</feature>
<dbReference type="PROSITE" id="PS51257">
    <property type="entry name" value="PROKAR_LIPOPROTEIN"/>
    <property type="match status" value="1"/>
</dbReference>
<evidence type="ECO:0000256" key="1">
    <source>
        <dbReference type="SAM" id="MobiDB-lite"/>
    </source>
</evidence>
<feature type="signal peptide" evidence="2">
    <location>
        <begin position="1"/>
        <end position="23"/>
    </location>
</feature>